<dbReference type="EMBL" id="JBFNXR010000019">
    <property type="protein sequence ID" value="MEW9854115.1"/>
    <property type="molecule type" value="Genomic_DNA"/>
</dbReference>
<dbReference type="EMBL" id="JBFNXR010000015">
    <property type="protein sequence ID" value="MEW9853815.1"/>
    <property type="molecule type" value="Genomic_DNA"/>
</dbReference>
<proteinExistence type="predicted"/>
<organism evidence="6 8">
    <name type="scientific">Novosphingobium rhizovicinum</name>
    <dbReference type="NCBI Taxonomy" id="3228928"/>
    <lineage>
        <taxon>Bacteria</taxon>
        <taxon>Pseudomonadati</taxon>
        <taxon>Pseudomonadota</taxon>
        <taxon>Alphaproteobacteria</taxon>
        <taxon>Sphingomonadales</taxon>
        <taxon>Sphingomonadaceae</taxon>
        <taxon>Novosphingobium</taxon>
    </lineage>
</organism>
<dbReference type="RefSeq" id="WP_367768160.1">
    <property type="nucleotide sequence ID" value="NZ_JBFNXR010000015.1"/>
</dbReference>
<evidence type="ECO:0000313" key="4">
    <source>
        <dbReference type="EMBL" id="MEW9854114.1"/>
    </source>
</evidence>
<evidence type="ECO:0000313" key="6">
    <source>
        <dbReference type="EMBL" id="MEW9854476.1"/>
    </source>
</evidence>
<dbReference type="PANTHER" id="PTHR33055">
    <property type="entry name" value="TRANSPOSASE FOR INSERTION SEQUENCE ELEMENT IS1111A"/>
    <property type="match status" value="1"/>
</dbReference>
<name>A0ABV3R8R0_9SPHN</name>
<dbReference type="PANTHER" id="PTHR33055:SF3">
    <property type="entry name" value="PUTATIVE TRANSPOSASE FOR IS117-RELATED"/>
    <property type="match status" value="1"/>
</dbReference>
<evidence type="ECO:0000259" key="2">
    <source>
        <dbReference type="Pfam" id="PF02371"/>
    </source>
</evidence>
<comment type="caution">
    <text evidence="6">The sequence shown here is derived from an EMBL/GenBank/DDBJ whole genome shotgun (WGS) entry which is preliminary data.</text>
</comment>
<dbReference type="EMBL" id="JBFNXR010000020">
    <property type="protein sequence ID" value="MEW9854476.1"/>
    <property type="molecule type" value="Genomic_DNA"/>
</dbReference>
<feature type="domain" description="Transposase IS116/IS110/IS902 C-terminal" evidence="2">
    <location>
        <begin position="260"/>
        <end position="337"/>
    </location>
</feature>
<dbReference type="InterPro" id="IPR047650">
    <property type="entry name" value="Transpos_IS110"/>
</dbReference>
<dbReference type="Pfam" id="PF02371">
    <property type="entry name" value="Transposase_20"/>
    <property type="match status" value="1"/>
</dbReference>
<evidence type="ECO:0000256" key="1">
    <source>
        <dbReference type="SAM" id="Coils"/>
    </source>
</evidence>
<accession>A0ABV3R8R0</accession>
<keyword evidence="1" id="KW-0175">Coiled coil</keyword>
<feature type="coiled-coil region" evidence="1">
    <location>
        <begin position="219"/>
        <end position="249"/>
    </location>
</feature>
<protein>
    <submittedName>
        <fullName evidence="6">IS110 family transposase</fullName>
    </submittedName>
</protein>
<reference evidence="6 8" key="1">
    <citation type="submission" date="2024-06" db="EMBL/GenBank/DDBJ databases">
        <title>Novosphingobium rhizovicinus M1R2S20.</title>
        <authorList>
            <person name="Sun J.-Q."/>
        </authorList>
    </citation>
    <scope>NUCLEOTIDE SEQUENCE [LARGE SCALE GENOMIC DNA]</scope>
    <source>
        <strain evidence="6 8">M1R2S20</strain>
    </source>
</reference>
<sequence>MPVTAEQSAAPAAIRVELDAIFVSLELSKSTWLVTSLSPGAADKMSRHTVDGGDIAGLFARIGELRDKALARTGRLYRIVSIQEAGLDGFWLHRSLDHEDWIESHIVDAASIAVSRKRRRAKTDRIDGETLIRTLLAYKRGEPRVCSMVRVPTPQDEDRRRIGRERKILVDERTLHINRIKGLLFSQGIRGYEPGRRDRRERLEELRTGDGRDLPTHIKAQLLRELGRLELLIEQIKAVEVERDAILAQDKEVMTNPTAMLLGIKGIGPEFATIIHTECLSRHFANRRQVASYAGLAASPWQSGSINREQGISKAGNPRLRTAMVQLAWLWLRHQPDSTLSRWFRERVSQNAGRRKATTIVALARKLLVAFWKYVTFGVVIEGATMKAA</sequence>
<dbReference type="EMBL" id="JBFNXR010000018">
    <property type="protein sequence ID" value="MEW9854114.1"/>
    <property type="molecule type" value="Genomic_DNA"/>
</dbReference>
<dbReference type="EMBL" id="JBFNXR010000042">
    <property type="protein sequence ID" value="MEW9855695.1"/>
    <property type="molecule type" value="Genomic_DNA"/>
</dbReference>
<dbReference type="Proteomes" id="UP001556118">
    <property type="component" value="Unassembled WGS sequence"/>
</dbReference>
<keyword evidence="8" id="KW-1185">Reference proteome</keyword>
<dbReference type="InterPro" id="IPR003346">
    <property type="entry name" value="Transposase_20"/>
</dbReference>
<dbReference type="NCBIfam" id="NF033542">
    <property type="entry name" value="transpos_IS110"/>
    <property type="match status" value="1"/>
</dbReference>
<gene>
    <name evidence="3" type="ORF">ABUH87_01250</name>
    <name evidence="4" type="ORF">ABUH87_02810</name>
    <name evidence="5" type="ORF">ABUH87_02820</name>
    <name evidence="6" type="ORF">ABUH87_04700</name>
    <name evidence="7" type="ORF">ABUH87_11110</name>
</gene>
<evidence type="ECO:0000313" key="5">
    <source>
        <dbReference type="EMBL" id="MEW9854115.1"/>
    </source>
</evidence>
<evidence type="ECO:0000313" key="3">
    <source>
        <dbReference type="EMBL" id="MEW9853815.1"/>
    </source>
</evidence>
<evidence type="ECO:0000313" key="7">
    <source>
        <dbReference type="EMBL" id="MEW9855695.1"/>
    </source>
</evidence>
<evidence type="ECO:0000313" key="8">
    <source>
        <dbReference type="Proteomes" id="UP001556118"/>
    </source>
</evidence>